<evidence type="ECO:0000256" key="5">
    <source>
        <dbReference type="ARBA" id="ARBA00023136"/>
    </source>
</evidence>
<dbReference type="GO" id="GO:0005886">
    <property type="term" value="C:plasma membrane"/>
    <property type="evidence" value="ECO:0007669"/>
    <property type="project" value="UniProtKB-SubCell"/>
</dbReference>
<feature type="transmembrane region" description="Helical" evidence="6">
    <location>
        <begin position="72"/>
        <end position="90"/>
    </location>
</feature>
<dbReference type="PANTHER" id="PTHR30086:SF20">
    <property type="entry name" value="ARGININE EXPORTER PROTEIN ARGO-RELATED"/>
    <property type="match status" value="1"/>
</dbReference>
<evidence type="ECO:0000256" key="1">
    <source>
        <dbReference type="ARBA" id="ARBA00004651"/>
    </source>
</evidence>
<comment type="subcellular location">
    <subcellularLocation>
        <location evidence="1">Cell membrane</location>
        <topology evidence="1">Multi-pass membrane protein</topology>
    </subcellularLocation>
</comment>
<keyword evidence="2" id="KW-1003">Cell membrane</keyword>
<keyword evidence="5 6" id="KW-0472">Membrane</keyword>
<evidence type="ECO:0000313" key="7">
    <source>
        <dbReference type="EMBL" id="SFU18829.1"/>
    </source>
</evidence>
<dbReference type="InterPro" id="IPR001123">
    <property type="entry name" value="LeuE-type"/>
</dbReference>
<evidence type="ECO:0000256" key="4">
    <source>
        <dbReference type="ARBA" id="ARBA00022989"/>
    </source>
</evidence>
<feature type="transmembrane region" description="Helical" evidence="6">
    <location>
        <begin position="181"/>
        <end position="201"/>
    </location>
</feature>
<feature type="transmembrane region" description="Helical" evidence="6">
    <location>
        <begin position="37"/>
        <end position="60"/>
    </location>
</feature>
<keyword evidence="4 6" id="KW-1133">Transmembrane helix</keyword>
<evidence type="ECO:0000313" key="8">
    <source>
        <dbReference type="Proteomes" id="UP000182466"/>
    </source>
</evidence>
<gene>
    <name evidence="7" type="ORF">SAMN05216236_1447</name>
</gene>
<evidence type="ECO:0000256" key="2">
    <source>
        <dbReference type="ARBA" id="ARBA00022475"/>
    </source>
</evidence>
<dbReference type="AlphaFoldDB" id="A0A1I7E4K2"/>
<feature type="transmembrane region" description="Helical" evidence="6">
    <location>
        <begin position="6"/>
        <end position="28"/>
    </location>
</feature>
<dbReference type="STRING" id="999627.SAMN05216236_1447"/>
<organism evidence="7 8">
    <name type="scientific">Sedimentitalea nanhaiensis</name>
    <dbReference type="NCBI Taxonomy" id="999627"/>
    <lineage>
        <taxon>Bacteria</taxon>
        <taxon>Pseudomonadati</taxon>
        <taxon>Pseudomonadota</taxon>
        <taxon>Alphaproteobacteria</taxon>
        <taxon>Rhodobacterales</taxon>
        <taxon>Paracoccaceae</taxon>
        <taxon>Sedimentitalea</taxon>
    </lineage>
</organism>
<dbReference type="OrthoDB" id="5638726at2"/>
<reference evidence="7 8" key="1">
    <citation type="submission" date="2016-10" db="EMBL/GenBank/DDBJ databases">
        <authorList>
            <person name="de Groot N.N."/>
        </authorList>
    </citation>
    <scope>NUCLEOTIDE SEQUENCE [LARGE SCALE GENOMIC DNA]</scope>
    <source>
        <strain evidence="7 8">CGMCC 1.10959</strain>
    </source>
</reference>
<keyword evidence="8" id="KW-1185">Reference proteome</keyword>
<keyword evidence="3 6" id="KW-0812">Transmembrane</keyword>
<dbReference type="EMBL" id="FPAW01000044">
    <property type="protein sequence ID" value="SFU18829.1"/>
    <property type="molecule type" value="Genomic_DNA"/>
</dbReference>
<dbReference type="Proteomes" id="UP000182466">
    <property type="component" value="Unassembled WGS sequence"/>
</dbReference>
<evidence type="ECO:0000256" key="6">
    <source>
        <dbReference type="SAM" id="Phobius"/>
    </source>
</evidence>
<accession>A0A1I7E4K2</accession>
<dbReference type="PANTHER" id="PTHR30086">
    <property type="entry name" value="ARGININE EXPORTER PROTEIN ARGO"/>
    <property type="match status" value="1"/>
</dbReference>
<evidence type="ECO:0000256" key="3">
    <source>
        <dbReference type="ARBA" id="ARBA00022692"/>
    </source>
</evidence>
<proteinExistence type="predicted"/>
<sequence length="203" mass="22076">MDLAVFFTGMMMSLSLIVAIGAQNAFVLRQGLRGEHVLAVCLACAISDAILITVGVTSFRTVSEWLPWLEPVMRYGGAAFLTWYGVKSLMSALRSKEALAADSSLPKTDLFHTLVACLALTWLNPHVYLDTVVLLGTISTQFTGSQGSFAVGAVLGSFVFFFSLGYGAIKLRPVFERPTAWRILETLIAMVMWIIAFKLLAGT</sequence>
<name>A0A1I7E4K2_9RHOB</name>
<dbReference type="RefSeq" id="WP_027260265.1">
    <property type="nucleotide sequence ID" value="NZ_FPAW01000044.1"/>
</dbReference>
<dbReference type="Pfam" id="PF01810">
    <property type="entry name" value="LysE"/>
    <property type="match status" value="1"/>
</dbReference>
<feature type="transmembrane region" description="Helical" evidence="6">
    <location>
        <begin position="149"/>
        <end position="169"/>
    </location>
</feature>
<dbReference type="GO" id="GO:0015171">
    <property type="term" value="F:amino acid transmembrane transporter activity"/>
    <property type="evidence" value="ECO:0007669"/>
    <property type="project" value="TreeGrafter"/>
</dbReference>
<protein>
    <submittedName>
        <fullName evidence="7">L-lysine exporter family protein LysE/ArgO</fullName>
    </submittedName>
</protein>